<evidence type="ECO:0000313" key="3">
    <source>
        <dbReference type="Proteomes" id="UP001431313"/>
    </source>
</evidence>
<gene>
    <name evidence="2" type="ORF">NX801_21710</name>
</gene>
<dbReference type="Pfam" id="PF01370">
    <property type="entry name" value="Epimerase"/>
    <property type="match status" value="1"/>
</dbReference>
<dbReference type="PROSITE" id="PS51318">
    <property type="entry name" value="TAT"/>
    <property type="match status" value="1"/>
</dbReference>
<evidence type="ECO:0000313" key="2">
    <source>
        <dbReference type="EMBL" id="MCS0638221.1"/>
    </source>
</evidence>
<dbReference type="Proteomes" id="UP001431313">
    <property type="component" value="Unassembled WGS sequence"/>
</dbReference>
<dbReference type="Gene3D" id="3.40.50.720">
    <property type="entry name" value="NAD(P)-binding Rossmann-like Domain"/>
    <property type="match status" value="1"/>
</dbReference>
<feature type="domain" description="NAD-dependent epimerase/dehydratase" evidence="1">
    <location>
        <begin position="9"/>
        <end position="220"/>
    </location>
</feature>
<dbReference type="RefSeq" id="WP_258789489.1">
    <property type="nucleotide sequence ID" value="NZ_JANUGQ010000020.1"/>
</dbReference>
<protein>
    <submittedName>
        <fullName evidence="2">NAD(P)-dependent oxidoreductase</fullName>
    </submittedName>
</protein>
<dbReference type="PANTHER" id="PTHR48079:SF6">
    <property type="entry name" value="NAD(P)-BINDING DOMAIN-CONTAINING PROTEIN-RELATED"/>
    <property type="match status" value="1"/>
</dbReference>
<dbReference type="InterPro" id="IPR051783">
    <property type="entry name" value="NAD(P)-dependent_oxidoreduct"/>
</dbReference>
<dbReference type="InterPro" id="IPR006311">
    <property type="entry name" value="TAT_signal"/>
</dbReference>
<keyword evidence="3" id="KW-1185">Reference proteome</keyword>
<proteinExistence type="predicted"/>
<dbReference type="SUPFAM" id="SSF51735">
    <property type="entry name" value="NAD(P)-binding Rossmann-fold domains"/>
    <property type="match status" value="1"/>
</dbReference>
<organism evidence="2 3">
    <name type="scientific">Streptomyces pyxinae</name>
    <dbReference type="NCBI Taxonomy" id="2970734"/>
    <lineage>
        <taxon>Bacteria</taxon>
        <taxon>Bacillati</taxon>
        <taxon>Actinomycetota</taxon>
        <taxon>Actinomycetes</taxon>
        <taxon>Kitasatosporales</taxon>
        <taxon>Streptomycetaceae</taxon>
        <taxon>Streptomyces</taxon>
    </lineage>
</organism>
<reference evidence="2" key="1">
    <citation type="submission" date="2022-08" db="EMBL/GenBank/DDBJ databases">
        <authorList>
            <person name="Somphong A."/>
            <person name="Phongsopitanun W."/>
        </authorList>
    </citation>
    <scope>NUCLEOTIDE SEQUENCE</scope>
    <source>
        <strain evidence="2">LP05-1</strain>
    </source>
</reference>
<dbReference type="InterPro" id="IPR036291">
    <property type="entry name" value="NAD(P)-bd_dom_sf"/>
</dbReference>
<dbReference type="PANTHER" id="PTHR48079">
    <property type="entry name" value="PROTEIN YEEZ"/>
    <property type="match status" value="1"/>
</dbReference>
<dbReference type="InterPro" id="IPR001509">
    <property type="entry name" value="Epimerase_deHydtase"/>
</dbReference>
<comment type="caution">
    <text evidence="2">The sequence shown here is derived from an EMBL/GenBank/DDBJ whole genome shotgun (WGS) entry which is preliminary data.</text>
</comment>
<sequence>MSRQDTRRIVLTGVTGFIGGRAAAALARARAAGAPLVLRGVGRSPAPEWWSEAGGEWVVADLATPDTLRDVCRDATALVHLASRIGGDEESCAAVNVTGTEALMADAVRHGVGRIVHLSTAAVHGPGPHRGADPAGLVPQPVSPASRTRLAGERYALDAGAVVLRPGLVLGGGDRWVVPVVAELLARVPGRWDGGKARLSVVEVKDLARLIAALAVSPEPVAPGVYHASHPEPVRVGDLLDRLVDVGVLPPVPDRDLDWPECLARLAATRGGPSERQLALLAQDNWYRDDRIWRAAGCEPGPGVLARLDSSAGWYRDHLASHW</sequence>
<name>A0ABT2CNE2_9ACTN</name>
<dbReference type="EMBL" id="JANUGQ010000020">
    <property type="protein sequence ID" value="MCS0638221.1"/>
    <property type="molecule type" value="Genomic_DNA"/>
</dbReference>
<accession>A0ABT2CNE2</accession>
<evidence type="ECO:0000259" key="1">
    <source>
        <dbReference type="Pfam" id="PF01370"/>
    </source>
</evidence>